<comment type="caution">
    <text evidence="1">The sequence shown here is derived from an EMBL/GenBank/DDBJ whole genome shotgun (WGS) entry which is preliminary data.</text>
</comment>
<evidence type="ECO:0000313" key="2">
    <source>
        <dbReference type="Proteomes" id="UP000769528"/>
    </source>
</evidence>
<proteinExistence type="predicted"/>
<keyword evidence="2" id="KW-1185">Reference proteome</keyword>
<dbReference type="AlphaFoldDB" id="A0A9P8PDF2"/>
<accession>A0A9P8PDF2</accession>
<evidence type="ECO:0000313" key="1">
    <source>
        <dbReference type="EMBL" id="KAH3669550.1"/>
    </source>
</evidence>
<dbReference type="Proteomes" id="UP000769528">
    <property type="component" value="Unassembled WGS sequence"/>
</dbReference>
<reference evidence="1" key="1">
    <citation type="journal article" date="2021" name="Open Biol.">
        <title>Shared evolutionary footprints suggest mitochondrial oxidative damage underlies multiple complex I losses in fungi.</title>
        <authorList>
            <person name="Schikora-Tamarit M.A."/>
            <person name="Marcet-Houben M."/>
            <person name="Nosek J."/>
            <person name="Gabaldon T."/>
        </authorList>
    </citation>
    <scope>NUCLEOTIDE SEQUENCE</scope>
    <source>
        <strain evidence="1">CBS6341</strain>
    </source>
</reference>
<protein>
    <submittedName>
        <fullName evidence="1">Uncharacterized protein</fullName>
    </submittedName>
</protein>
<sequence>MTPTTIDLFKFDLAAYDFNEVIKLLAVTDWVRFLLNDDEFVAPGAALNGIVGNDDFKKSNHFVKTSVGIKSTLFKININLLP</sequence>
<gene>
    <name evidence="1" type="ORF">WICMUC_004972</name>
</gene>
<reference evidence="1" key="2">
    <citation type="submission" date="2021-01" db="EMBL/GenBank/DDBJ databases">
        <authorList>
            <person name="Schikora-Tamarit M.A."/>
        </authorList>
    </citation>
    <scope>NUCLEOTIDE SEQUENCE</scope>
    <source>
        <strain evidence="1">CBS6341</strain>
    </source>
</reference>
<dbReference type="OrthoDB" id="10449023at2759"/>
<name>A0A9P8PDF2_9ASCO</name>
<organism evidence="1 2">
    <name type="scientific">Wickerhamomyces mucosus</name>
    <dbReference type="NCBI Taxonomy" id="1378264"/>
    <lineage>
        <taxon>Eukaryota</taxon>
        <taxon>Fungi</taxon>
        <taxon>Dikarya</taxon>
        <taxon>Ascomycota</taxon>
        <taxon>Saccharomycotina</taxon>
        <taxon>Saccharomycetes</taxon>
        <taxon>Phaffomycetales</taxon>
        <taxon>Wickerhamomycetaceae</taxon>
        <taxon>Wickerhamomyces</taxon>
    </lineage>
</organism>
<dbReference type="EMBL" id="JAEUBF010001330">
    <property type="protein sequence ID" value="KAH3669550.1"/>
    <property type="molecule type" value="Genomic_DNA"/>
</dbReference>